<dbReference type="SUPFAM" id="SSF52402">
    <property type="entry name" value="Adenine nucleotide alpha hydrolases-like"/>
    <property type="match status" value="2"/>
</dbReference>
<dbReference type="EMBL" id="JAAKZZ010000101">
    <property type="protein sequence ID" value="NGO69191.1"/>
    <property type="molecule type" value="Genomic_DNA"/>
</dbReference>
<dbReference type="InterPro" id="IPR014729">
    <property type="entry name" value="Rossmann-like_a/b/a_fold"/>
</dbReference>
<dbReference type="Pfam" id="PF00582">
    <property type="entry name" value="Usp"/>
    <property type="match status" value="2"/>
</dbReference>
<dbReference type="RefSeq" id="WP_165298884.1">
    <property type="nucleotide sequence ID" value="NZ_JAAKZZ010000101.1"/>
</dbReference>
<protein>
    <submittedName>
        <fullName evidence="3">Universal stress protein</fullName>
    </submittedName>
</protein>
<dbReference type="PANTHER" id="PTHR46268:SF6">
    <property type="entry name" value="UNIVERSAL STRESS PROTEIN UP12"/>
    <property type="match status" value="1"/>
</dbReference>
<dbReference type="Proteomes" id="UP000477722">
    <property type="component" value="Unassembled WGS sequence"/>
</dbReference>
<keyword evidence="4" id="KW-1185">Reference proteome</keyword>
<feature type="domain" description="UspA" evidence="2">
    <location>
        <begin position="152"/>
        <end position="278"/>
    </location>
</feature>
<evidence type="ECO:0000313" key="4">
    <source>
        <dbReference type="Proteomes" id="UP000477722"/>
    </source>
</evidence>
<dbReference type="InterPro" id="IPR006016">
    <property type="entry name" value="UspA"/>
</dbReference>
<gene>
    <name evidence="3" type="ORF">G5C65_12650</name>
</gene>
<dbReference type="PANTHER" id="PTHR46268">
    <property type="entry name" value="STRESS RESPONSE PROTEIN NHAX"/>
    <property type="match status" value="1"/>
</dbReference>
<organism evidence="3 4">
    <name type="scientific">Streptomyces boncukensis</name>
    <dbReference type="NCBI Taxonomy" id="2711219"/>
    <lineage>
        <taxon>Bacteria</taxon>
        <taxon>Bacillati</taxon>
        <taxon>Actinomycetota</taxon>
        <taxon>Actinomycetes</taxon>
        <taxon>Kitasatosporales</taxon>
        <taxon>Streptomycetaceae</taxon>
        <taxon>Streptomyces</taxon>
    </lineage>
</organism>
<dbReference type="PRINTS" id="PR01438">
    <property type="entry name" value="UNVRSLSTRESS"/>
</dbReference>
<evidence type="ECO:0000256" key="1">
    <source>
        <dbReference type="ARBA" id="ARBA00008791"/>
    </source>
</evidence>
<comment type="caution">
    <text evidence="3">The sequence shown here is derived from an EMBL/GenBank/DDBJ whole genome shotgun (WGS) entry which is preliminary data.</text>
</comment>
<name>A0A6G4WXL4_9ACTN</name>
<dbReference type="Gene3D" id="3.40.50.620">
    <property type="entry name" value="HUPs"/>
    <property type="match status" value="2"/>
</dbReference>
<proteinExistence type="inferred from homology"/>
<evidence type="ECO:0000259" key="2">
    <source>
        <dbReference type="Pfam" id="PF00582"/>
    </source>
</evidence>
<feature type="domain" description="UspA" evidence="2">
    <location>
        <begin position="11"/>
        <end position="143"/>
    </location>
</feature>
<accession>A0A6G4WXL4</accession>
<dbReference type="AlphaFoldDB" id="A0A6G4WXL4"/>
<reference evidence="3 4" key="1">
    <citation type="submission" date="2020-02" db="EMBL/GenBank/DDBJ databases">
        <title>Whole-genome analyses of novel actinobacteria.</title>
        <authorList>
            <person name="Sahin N."/>
            <person name="Tatar D."/>
        </authorList>
    </citation>
    <scope>NUCLEOTIDE SEQUENCE [LARGE SCALE GENOMIC DNA]</scope>
    <source>
        <strain evidence="3 4">SB3404</strain>
    </source>
</reference>
<comment type="similarity">
    <text evidence="1">Belongs to the universal stress protein A family.</text>
</comment>
<dbReference type="InterPro" id="IPR006015">
    <property type="entry name" value="Universal_stress_UspA"/>
</dbReference>
<evidence type="ECO:0000313" key="3">
    <source>
        <dbReference type="EMBL" id="NGO69191.1"/>
    </source>
</evidence>
<sequence length="280" mass="30252">MTPSQSVSQPRVLAGFDGSTPAWRALERAAEEAELRSVPLEILLGRPWDRTGPPESADQGALFESAHAMVERAAGQLRERHPGLELTASVSSQPAGSELLRRGRRAALTVVGNRGRGDIAGLLLGSVSMAVAAHAERPLLVVREDAEARHGRVLMGLKSEADQEALGYAFEEAARRGAELLVLRAWRFSTYPTTVPDEQTAAAVARFAVREEREKHPEVTVRTEAVLGDEARRLAEASAEADVLVIAAHRNRHRFGPRLGPVTHAVLHHARCPVAVVPAE</sequence>